<dbReference type="InterPro" id="IPR053182">
    <property type="entry name" value="YobU-like_regulator"/>
</dbReference>
<dbReference type="InterPro" id="IPR029442">
    <property type="entry name" value="GyrI-like"/>
</dbReference>
<dbReference type="RefSeq" id="WP_040417290.1">
    <property type="nucleotide sequence ID" value="NZ_BJYV01000006.1"/>
</dbReference>
<reference evidence="2 3" key="1">
    <citation type="submission" date="2019-07" db="EMBL/GenBank/DDBJ databases">
        <title>Whole genome shotgun sequence of Cyclobacterium qasimii NBRC 106168.</title>
        <authorList>
            <person name="Hosoyama A."/>
            <person name="Uohara A."/>
            <person name="Ohji S."/>
            <person name="Ichikawa N."/>
        </authorList>
    </citation>
    <scope>NUCLEOTIDE SEQUENCE [LARGE SCALE GENOMIC DNA]</scope>
    <source>
        <strain evidence="2 3">NBRC 106168</strain>
    </source>
</reference>
<sequence length="158" mass="18634">MQPRLVNIKDKQLVGKSCRMSMVNNQTAELWKSFMLIKTTLPIQKSQELIALQVYDREHFNTFDPTKEFYQWACMEVENSKEIPNQLTPFLLKGGLFAVFNYKGPNTDKSIFEYIYNTWVPHSDYQLDDRPHFQVMGDKYSNSSPLSEEEIWIPLKNK</sequence>
<protein>
    <recommendedName>
        <fullName evidence="1">AraC effector-binding domain-containing protein</fullName>
    </recommendedName>
</protein>
<dbReference type="SMART" id="SM00871">
    <property type="entry name" value="AraC_E_bind"/>
    <property type="match status" value="1"/>
</dbReference>
<evidence type="ECO:0000259" key="1">
    <source>
        <dbReference type="SMART" id="SM00871"/>
    </source>
</evidence>
<dbReference type="InterPro" id="IPR010499">
    <property type="entry name" value="AraC_E-bd"/>
</dbReference>
<dbReference type="InterPro" id="IPR011256">
    <property type="entry name" value="Reg_factor_effector_dom_sf"/>
</dbReference>
<dbReference type="SUPFAM" id="SSF55136">
    <property type="entry name" value="Probable bacterial effector-binding domain"/>
    <property type="match status" value="1"/>
</dbReference>
<gene>
    <name evidence="2" type="ORF">CQA01_17540</name>
</gene>
<keyword evidence="3" id="KW-1185">Reference proteome</keyword>
<organism evidence="2 3">
    <name type="scientific">Cyclobacterium qasimii</name>
    <dbReference type="NCBI Taxonomy" id="1350429"/>
    <lineage>
        <taxon>Bacteria</taxon>
        <taxon>Pseudomonadati</taxon>
        <taxon>Bacteroidota</taxon>
        <taxon>Cytophagia</taxon>
        <taxon>Cytophagales</taxon>
        <taxon>Cyclobacteriaceae</taxon>
        <taxon>Cyclobacterium</taxon>
    </lineage>
</organism>
<evidence type="ECO:0000313" key="3">
    <source>
        <dbReference type="Proteomes" id="UP000321301"/>
    </source>
</evidence>
<proteinExistence type="predicted"/>
<name>A0A512CAM8_9BACT</name>
<dbReference type="Gene3D" id="3.20.80.10">
    <property type="entry name" value="Regulatory factor, effector binding domain"/>
    <property type="match status" value="1"/>
</dbReference>
<dbReference type="EMBL" id="BJYV01000006">
    <property type="protein sequence ID" value="GEO21220.1"/>
    <property type="molecule type" value="Genomic_DNA"/>
</dbReference>
<dbReference type="AlphaFoldDB" id="A0A512CAM8"/>
<accession>A0A512CAM8</accession>
<dbReference type="PANTHER" id="PTHR36444">
    <property type="entry name" value="TRANSCRIPTIONAL REGULATOR PROTEIN YOBU-RELATED"/>
    <property type="match status" value="1"/>
</dbReference>
<comment type="caution">
    <text evidence="2">The sequence shown here is derived from an EMBL/GenBank/DDBJ whole genome shotgun (WGS) entry which is preliminary data.</text>
</comment>
<evidence type="ECO:0000313" key="2">
    <source>
        <dbReference type="EMBL" id="GEO21220.1"/>
    </source>
</evidence>
<dbReference type="PANTHER" id="PTHR36444:SF3">
    <property type="entry name" value="TRANSCRIPTIONAL ACTIVATOR, PUTATIVE-RELATED"/>
    <property type="match status" value="1"/>
</dbReference>
<dbReference type="Proteomes" id="UP000321301">
    <property type="component" value="Unassembled WGS sequence"/>
</dbReference>
<feature type="domain" description="AraC effector-binding" evidence="1">
    <location>
        <begin position="1"/>
        <end position="156"/>
    </location>
</feature>
<dbReference type="Pfam" id="PF06445">
    <property type="entry name" value="GyrI-like"/>
    <property type="match status" value="1"/>
</dbReference>